<sequence>MARLRSKGKAFGASTEPEVTARTRRSDRIRHSPRSSVPVQSIEEDDTAPVRNKRRRSAAPAKSQIQPSLNKGRVTRSSKGDAPHSELPPPASRKRRSGDAEEQYLKRQRSTSHESGEEDLPQPNQEDEEASEDDESMPPLKEFLDAINNNIGASAVPNKRPSPGSDASLEKPAEIEDGVIPHAATSDEGNTKETIIAITEEPNGAAGDSAEPEATSEQPESVQSEVPQSAQPVLQPNTLQRESLDPGPKGRVRRKKKASYYELNSDSALSPNRSTQPVASKNTQVGASIYDVPDSPQKHSNQSAARNTQVDENISDVPDSPQKHSNQSAARNTQVDENISDVPDSPQKHSDQAATPEEAQNASVSGDEGRQTNKQGKQRSSLADRRRTNVSTQNQDAEYQEEDSQEDPQEDPQEEDHEEEDHQEFFQDSLMLDAPPDDQETADSIPTTHMKRACVQKLMHIMTLKGWMEGRRWKDDFVDQAADKSDLLKRQPNHPALSTRILVQLFDLYQLCLEIPASQKLDQLTYLREKGKYFSKLISEIRQSIDRFTSKINDNIEGANPEQVTDGYNYVVRIHRRIIPMLVLVLDATFEAGCRTALEKGKKAAQQTGEFTVYLLALLERAAGWAYRLSQTVEGWYELHPSEKERDSSEEAQTNRALFHSATIRLKQELKEARRDLDKPEITPEDLMQRDEAIRQEREAEKQQSQERKDLQMQRFLNSIQRINPYGRSARARPVRQQVPALHRANPTSFASSQQPSEHSYYEQHGWHYWEDDQILTLIRTTAHPNYDNVRHMFPDRNTNELRERSRYLKLVVRDKYNRKGIAPPGWCIDEE</sequence>
<reference evidence="2 3" key="1">
    <citation type="journal article" date="2018" name="PLoS Pathog.">
        <title>Evolution of structural diversity of trichothecenes, a family of toxins produced by plant pathogenic and entomopathogenic fungi.</title>
        <authorList>
            <person name="Proctor R.H."/>
            <person name="McCormick S.P."/>
            <person name="Kim H.S."/>
            <person name="Cardoza R.E."/>
            <person name="Stanley A.M."/>
            <person name="Lindo L."/>
            <person name="Kelly A."/>
            <person name="Brown D.W."/>
            <person name="Lee T."/>
            <person name="Vaughan M.M."/>
            <person name="Alexander N.J."/>
            <person name="Busman M."/>
            <person name="Gutierrez S."/>
        </authorList>
    </citation>
    <scope>NUCLEOTIDE SEQUENCE [LARGE SCALE GENOMIC DNA]</scope>
    <source>
        <strain evidence="2 3">NRRL 20695</strain>
    </source>
</reference>
<dbReference type="AlphaFoldDB" id="A0A395RSD3"/>
<evidence type="ECO:0000256" key="1">
    <source>
        <dbReference type="SAM" id="MobiDB-lite"/>
    </source>
</evidence>
<feature type="region of interest" description="Disordered" evidence="1">
    <location>
        <begin position="1"/>
        <end position="424"/>
    </location>
</feature>
<evidence type="ECO:0000313" key="2">
    <source>
        <dbReference type="EMBL" id="RGP62997.1"/>
    </source>
</evidence>
<evidence type="ECO:0000313" key="3">
    <source>
        <dbReference type="Proteomes" id="UP000266234"/>
    </source>
</evidence>
<feature type="compositionally biased region" description="Polar residues" evidence="1">
    <location>
        <begin position="323"/>
        <end position="337"/>
    </location>
</feature>
<protein>
    <submittedName>
        <fullName evidence="2">Uncharacterized protein</fullName>
    </submittedName>
</protein>
<name>A0A395RSD3_9HYPO</name>
<feature type="compositionally biased region" description="Acidic residues" evidence="1">
    <location>
        <begin position="116"/>
        <end position="136"/>
    </location>
</feature>
<feature type="compositionally biased region" description="Basic and acidic residues" evidence="1">
    <location>
        <begin position="97"/>
        <end position="115"/>
    </location>
</feature>
<dbReference type="Proteomes" id="UP000266234">
    <property type="component" value="Unassembled WGS sequence"/>
</dbReference>
<proteinExistence type="predicted"/>
<accession>A0A395RSD3</accession>
<feature type="compositionally biased region" description="Polar residues" evidence="1">
    <location>
        <begin position="215"/>
        <end position="241"/>
    </location>
</feature>
<dbReference type="OrthoDB" id="5236024at2759"/>
<organism evidence="2 3">
    <name type="scientific">Fusarium longipes</name>
    <dbReference type="NCBI Taxonomy" id="694270"/>
    <lineage>
        <taxon>Eukaryota</taxon>
        <taxon>Fungi</taxon>
        <taxon>Dikarya</taxon>
        <taxon>Ascomycota</taxon>
        <taxon>Pezizomycotina</taxon>
        <taxon>Sordariomycetes</taxon>
        <taxon>Hypocreomycetidae</taxon>
        <taxon>Hypocreales</taxon>
        <taxon>Nectriaceae</taxon>
        <taxon>Fusarium</taxon>
    </lineage>
</organism>
<feature type="compositionally biased region" description="Polar residues" evidence="1">
    <location>
        <begin position="298"/>
        <end position="312"/>
    </location>
</feature>
<feature type="compositionally biased region" description="Polar residues" evidence="1">
    <location>
        <begin position="372"/>
        <end position="381"/>
    </location>
</feature>
<feature type="compositionally biased region" description="Acidic residues" evidence="1">
    <location>
        <begin position="398"/>
        <end position="422"/>
    </location>
</feature>
<feature type="compositionally biased region" description="Polar residues" evidence="1">
    <location>
        <begin position="262"/>
        <end position="286"/>
    </location>
</feature>
<comment type="caution">
    <text evidence="2">The sequence shown here is derived from an EMBL/GenBank/DDBJ whole genome shotgun (WGS) entry which is preliminary data.</text>
</comment>
<dbReference type="STRING" id="694270.A0A395RSD3"/>
<feature type="compositionally biased region" description="Basic and acidic residues" evidence="1">
    <location>
        <begin position="19"/>
        <end position="30"/>
    </location>
</feature>
<dbReference type="EMBL" id="PXOG01000278">
    <property type="protein sequence ID" value="RGP62997.1"/>
    <property type="molecule type" value="Genomic_DNA"/>
</dbReference>
<keyword evidence="3" id="KW-1185">Reference proteome</keyword>
<gene>
    <name evidence="2" type="ORF">FLONG3_10042</name>
</gene>